<evidence type="ECO:0000313" key="2">
    <source>
        <dbReference type="Proteomes" id="UP000828390"/>
    </source>
</evidence>
<accession>A0A9D4R4C7</accession>
<gene>
    <name evidence="1" type="ORF">DPMN_096300</name>
</gene>
<organism evidence="1 2">
    <name type="scientific">Dreissena polymorpha</name>
    <name type="common">Zebra mussel</name>
    <name type="synonym">Mytilus polymorpha</name>
    <dbReference type="NCBI Taxonomy" id="45954"/>
    <lineage>
        <taxon>Eukaryota</taxon>
        <taxon>Metazoa</taxon>
        <taxon>Spiralia</taxon>
        <taxon>Lophotrochozoa</taxon>
        <taxon>Mollusca</taxon>
        <taxon>Bivalvia</taxon>
        <taxon>Autobranchia</taxon>
        <taxon>Heteroconchia</taxon>
        <taxon>Euheterodonta</taxon>
        <taxon>Imparidentia</taxon>
        <taxon>Neoheterodontei</taxon>
        <taxon>Myida</taxon>
        <taxon>Dreissenoidea</taxon>
        <taxon>Dreissenidae</taxon>
        <taxon>Dreissena</taxon>
    </lineage>
</organism>
<protein>
    <submittedName>
        <fullName evidence="1">Uncharacterized protein</fullName>
    </submittedName>
</protein>
<evidence type="ECO:0000313" key="1">
    <source>
        <dbReference type="EMBL" id="KAH3853768.1"/>
    </source>
</evidence>
<dbReference type="AlphaFoldDB" id="A0A9D4R4C7"/>
<name>A0A9D4R4C7_DREPO</name>
<comment type="caution">
    <text evidence="1">The sequence shown here is derived from an EMBL/GenBank/DDBJ whole genome shotgun (WGS) entry which is preliminary data.</text>
</comment>
<dbReference type="Proteomes" id="UP000828390">
    <property type="component" value="Unassembled WGS sequence"/>
</dbReference>
<sequence>MMHAKWHCTPSVNNGHIGGVYQFNGFACLFCIAWKTSTGTPSDGGGGGGGRGKAVGDDDCDYDKDCNADTKILMMIMGIRYVCYKSLVYDVYDSCEEDDSDGKDGEDGDNDDGYCMLKRIIKMMNMADIERMMIDAAVDVDKNEDL</sequence>
<keyword evidence="2" id="KW-1185">Reference proteome</keyword>
<dbReference type="EMBL" id="JAIWYP010000003">
    <property type="protein sequence ID" value="KAH3853768.1"/>
    <property type="molecule type" value="Genomic_DNA"/>
</dbReference>
<reference evidence="1" key="2">
    <citation type="submission" date="2020-11" db="EMBL/GenBank/DDBJ databases">
        <authorList>
            <person name="McCartney M.A."/>
            <person name="Auch B."/>
            <person name="Kono T."/>
            <person name="Mallez S."/>
            <person name="Becker A."/>
            <person name="Gohl D.M."/>
            <person name="Silverstein K.A.T."/>
            <person name="Koren S."/>
            <person name="Bechman K.B."/>
            <person name="Herman A."/>
            <person name="Abrahante J.E."/>
            <person name="Garbe J."/>
        </authorList>
    </citation>
    <scope>NUCLEOTIDE SEQUENCE</scope>
    <source>
        <strain evidence="1">Duluth1</strain>
        <tissue evidence="1">Whole animal</tissue>
    </source>
</reference>
<reference evidence="1" key="1">
    <citation type="journal article" date="2019" name="bioRxiv">
        <title>The Genome of the Zebra Mussel, Dreissena polymorpha: A Resource for Invasive Species Research.</title>
        <authorList>
            <person name="McCartney M.A."/>
            <person name="Auch B."/>
            <person name="Kono T."/>
            <person name="Mallez S."/>
            <person name="Zhang Y."/>
            <person name="Obille A."/>
            <person name="Becker A."/>
            <person name="Abrahante J.E."/>
            <person name="Garbe J."/>
            <person name="Badalamenti J.P."/>
            <person name="Herman A."/>
            <person name="Mangelson H."/>
            <person name="Liachko I."/>
            <person name="Sullivan S."/>
            <person name="Sone E.D."/>
            <person name="Koren S."/>
            <person name="Silverstein K.A.T."/>
            <person name="Beckman K.B."/>
            <person name="Gohl D.M."/>
        </authorList>
    </citation>
    <scope>NUCLEOTIDE SEQUENCE</scope>
    <source>
        <strain evidence="1">Duluth1</strain>
        <tissue evidence="1">Whole animal</tissue>
    </source>
</reference>
<proteinExistence type="predicted"/>